<dbReference type="GO" id="GO:0004649">
    <property type="term" value="F:poly(ADP-ribose) glycohydrolase activity"/>
    <property type="evidence" value="ECO:0007669"/>
    <property type="project" value="InterPro"/>
</dbReference>
<evidence type="ECO:0000313" key="2">
    <source>
        <dbReference type="EMBL" id="RUS25131.1"/>
    </source>
</evidence>
<gene>
    <name evidence="2" type="ORF">BC938DRAFT_472585</name>
</gene>
<reference evidence="2 3" key="1">
    <citation type="journal article" date="2018" name="New Phytol.">
        <title>Phylogenomics of Endogonaceae and evolution of mycorrhizas within Mucoromycota.</title>
        <authorList>
            <person name="Chang Y."/>
            <person name="Desiro A."/>
            <person name="Na H."/>
            <person name="Sandor L."/>
            <person name="Lipzen A."/>
            <person name="Clum A."/>
            <person name="Barry K."/>
            <person name="Grigoriev I.V."/>
            <person name="Martin F.M."/>
            <person name="Stajich J.E."/>
            <person name="Smith M.E."/>
            <person name="Bonito G."/>
            <person name="Spatafora J.W."/>
        </authorList>
    </citation>
    <scope>NUCLEOTIDE SEQUENCE [LARGE SCALE GENOMIC DNA]</scope>
    <source>
        <strain evidence="2 3">AD002</strain>
    </source>
</reference>
<dbReference type="GO" id="GO:0006282">
    <property type="term" value="P:regulation of DNA repair"/>
    <property type="evidence" value="ECO:0007669"/>
    <property type="project" value="InterPro"/>
</dbReference>
<dbReference type="Pfam" id="PF05028">
    <property type="entry name" value="PARG_cat_C"/>
    <property type="match status" value="1"/>
</dbReference>
<dbReference type="InterPro" id="IPR007724">
    <property type="entry name" value="Poly_GlycHdrlase"/>
</dbReference>
<evidence type="ECO:0000259" key="1">
    <source>
        <dbReference type="Pfam" id="PF05028"/>
    </source>
</evidence>
<accession>A0A433Q5S9</accession>
<protein>
    <recommendedName>
        <fullName evidence="1">PARG catalytic Macro domain-containing protein</fullName>
    </recommendedName>
</protein>
<proteinExistence type="predicted"/>
<dbReference type="GO" id="GO:0005975">
    <property type="term" value="P:carbohydrate metabolic process"/>
    <property type="evidence" value="ECO:0007669"/>
    <property type="project" value="InterPro"/>
</dbReference>
<sequence>MSAAAVNPTVEDLTILVARNCRARHHFDTRNLVLNHPPKFTSKNKQIVYNESCPYAEESHTGKLRYAQYTQFQLPKSFNPQAGGTEITGVDGVFQYSPPEDPIGSVEWHVNFADAYLFGYWKGSLFAQDESQTLEHPSLCSLQSMLNDGVPSFLSCTREADGKPTPVLIRGVERKSYIQTDANPDAGRPYGLYGNRFAHASPESVKRALILLPNPRQGRDGKPYFSNILAMEAPHSGHGEYDISSLMHVLEIAFTAFLAARCESFVELGRIEDKPTKLDGWQEKDELPVAVGEVPKEAGEVVAEVAGKLPSTIIHTGNWGCGAYGGNLTVMYLMQMAAAELAGIDKIVFHFVNEKQVFSQAHKLYEDLRVEGGPEMTVHQFCEKVGKKRFKWGYSDGN</sequence>
<dbReference type="GO" id="GO:0005737">
    <property type="term" value="C:cytoplasm"/>
    <property type="evidence" value="ECO:0007669"/>
    <property type="project" value="TreeGrafter"/>
</dbReference>
<comment type="caution">
    <text evidence="2">The sequence shown here is derived from an EMBL/GenBank/DDBJ whole genome shotgun (WGS) entry which is preliminary data.</text>
</comment>
<feature type="domain" description="PARG catalytic Macro" evidence="1">
    <location>
        <begin position="226"/>
        <end position="356"/>
    </location>
</feature>
<evidence type="ECO:0000313" key="3">
    <source>
        <dbReference type="Proteomes" id="UP000274822"/>
    </source>
</evidence>
<dbReference type="AlphaFoldDB" id="A0A433Q5S9"/>
<name>A0A433Q5S9_9FUNG</name>
<dbReference type="InterPro" id="IPR046372">
    <property type="entry name" value="PARG_cat_C"/>
</dbReference>
<keyword evidence="3" id="KW-1185">Reference proteome</keyword>
<dbReference type="EMBL" id="RBNJ01013828">
    <property type="protein sequence ID" value="RUS25131.1"/>
    <property type="molecule type" value="Genomic_DNA"/>
</dbReference>
<dbReference type="GO" id="GO:0005634">
    <property type="term" value="C:nucleus"/>
    <property type="evidence" value="ECO:0007669"/>
    <property type="project" value="TreeGrafter"/>
</dbReference>
<dbReference type="GO" id="GO:1990966">
    <property type="term" value="P:ATP generation from poly-ADP-D-ribose"/>
    <property type="evidence" value="ECO:0007669"/>
    <property type="project" value="TreeGrafter"/>
</dbReference>
<organism evidence="2 3">
    <name type="scientific">Jimgerdemannia flammicorona</name>
    <dbReference type="NCBI Taxonomy" id="994334"/>
    <lineage>
        <taxon>Eukaryota</taxon>
        <taxon>Fungi</taxon>
        <taxon>Fungi incertae sedis</taxon>
        <taxon>Mucoromycota</taxon>
        <taxon>Mucoromycotina</taxon>
        <taxon>Endogonomycetes</taxon>
        <taxon>Endogonales</taxon>
        <taxon>Endogonaceae</taxon>
        <taxon>Jimgerdemannia</taxon>
    </lineage>
</organism>
<dbReference type="Proteomes" id="UP000274822">
    <property type="component" value="Unassembled WGS sequence"/>
</dbReference>
<dbReference type="PANTHER" id="PTHR12837:SF0">
    <property type="entry name" value="POLY(ADP-RIBOSE) GLYCOHYDROLASE"/>
    <property type="match status" value="1"/>
</dbReference>
<dbReference type="GO" id="GO:0009225">
    <property type="term" value="P:nucleotide-sugar metabolic process"/>
    <property type="evidence" value="ECO:0007669"/>
    <property type="project" value="TreeGrafter"/>
</dbReference>
<dbReference type="PANTHER" id="PTHR12837">
    <property type="entry name" value="POLY ADP-RIBOSE GLYCOHYDROLASE"/>
    <property type="match status" value="1"/>
</dbReference>